<protein>
    <recommendedName>
        <fullName evidence="1">Spore protein YkvP/CgeB glycosyl transferase-like domain-containing protein</fullName>
    </recommendedName>
</protein>
<evidence type="ECO:0000259" key="1">
    <source>
        <dbReference type="Pfam" id="PF13524"/>
    </source>
</evidence>
<dbReference type="AlphaFoldDB" id="A0A0F9IBE0"/>
<comment type="caution">
    <text evidence="2">The sequence shown here is derived from an EMBL/GenBank/DDBJ whole genome shotgun (WGS) entry which is preliminary data.</text>
</comment>
<evidence type="ECO:0000313" key="2">
    <source>
        <dbReference type="EMBL" id="KKM24941.1"/>
    </source>
</evidence>
<dbReference type="InterPro" id="IPR055259">
    <property type="entry name" value="YkvP/CgeB_Glyco_trans-like"/>
</dbReference>
<reference evidence="2" key="1">
    <citation type="journal article" date="2015" name="Nature">
        <title>Complex archaea that bridge the gap between prokaryotes and eukaryotes.</title>
        <authorList>
            <person name="Spang A."/>
            <person name="Saw J.H."/>
            <person name="Jorgensen S.L."/>
            <person name="Zaremba-Niedzwiedzka K."/>
            <person name="Martijn J."/>
            <person name="Lind A.E."/>
            <person name="van Eijk R."/>
            <person name="Schleper C."/>
            <person name="Guy L."/>
            <person name="Ettema T.J."/>
        </authorList>
    </citation>
    <scope>NUCLEOTIDE SEQUENCE</scope>
</reference>
<dbReference type="Pfam" id="PF13524">
    <property type="entry name" value="Glyco_trans_1_2"/>
    <property type="match status" value="1"/>
</dbReference>
<accession>A0A0F9IBE0</accession>
<sequence>MRAMFLTTETTDCGNHVRAWNSLGLRAEHVVFHYKNINNDWQLIDKAREYQPDAMFYIGAHNGSGIPGIKTLCKLYDIAPLIHLCCDAADAPWHSGLTAYHNKGCFDLQVAIDGAMNVPVDLSVLTPIDPKPFMVTPQRDIRCGFSGGAQTGCRRGDIIQSLEWFSKLTVRKRTAKGDYNGHARFMRRCRIVLNDSQTGTGTSNHIKGRVVEAGFANCALLESEGSPIGKWFPEDCYILWRDAQDAARLIEGLDDKTINHAAKRLAEEVRKRYTARHIYSTILGKIGLHVGST</sequence>
<organism evidence="2">
    <name type="scientific">marine sediment metagenome</name>
    <dbReference type="NCBI Taxonomy" id="412755"/>
    <lineage>
        <taxon>unclassified sequences</taxon>
        <taxon>metagenomes</taxon>
        <taxon>ecological metagenomes</taxon>
    </lineage>
</organism>
<dbReference type="EMBL" id="LAZR01012821">
    <property type="protein sequence ID" value="KKM24941.1"/>
    <property type="molecule type" value="Genomic_DNA"/>
</dbReference>
<proteinExistence type="predicted"/>
<name>A0A0F9IBE0_9ZZZZ</name>
<feature type="domain" description="Spore protein YkvP/CgeB glycosyl transferase-like" evidence="1">
    <location>
        <begin position="163"/>
        <end position="283"/>
    </location>
</feature>
<gene>
    <name evidence="2" type="ORF">LCGC14_1600050</name>
</gene>